<feature type="domain" description="Carboxylesterase type B" evidence="2">
    <location>
        <begin position="2"/>
        <end position="89"/>
    </location>
</feature>
<evidence type="ECO:0000313" key="4">
    <source>
        <dbReference type="Proteomes" id="UP000001075"/>
    </source>
</evidence>
<dbReference type="EMBL" id="JH001461">
    <property type="protein sequence ID" value="EGW09803.1"/>
    <property type="molecule type" value="Genomic_DNA"/>
</dbReference>
<dbReference type="STRING" id="10029.G3I7X5"/>
<dbReference type="PANTHER" id="PTHR43903">
    <property type="entry name" value="NEUROLIGIN"/>
    <property type="match status" value="1"/>
</dbReference>
<dbReference type="InterPro" id="IPR002018">
    <property type="entry name" value="CarbesteraseB"/>
</dbReference>
<dbReference type="Gene3D" id="3.40.50.1820">
    <property type="entry name" value="alpha/beta hydrolase"/>
    <property type="match status" value="1"/>
</dbReference>
<gene>
    <name evidence="3" type="ORF">I79_019626</name>
</gene>
<evidence type="ECO:0000256" key="1">
    <source>
        <dbReference type="ARBA" id="ARBA00005964"/>
    </source>
</evidence>
<accession>G3I7X5</accession>
<organism evidence="3 4">
    <name type="scientific">Cricetulus griseus</name>
    <name type="common">Chinese hamster</name>
    <name type="synonym">Cricetulus barabensis griseus</name>
    <dbReference type="NCBI Taxonomy" id="10029"/>
    <lineage>
        <taxon>Eukaryota</taxon>
        <taxon>Metazoa</taxon>
        <taxon>Chordata</taxon>
        <taxon>Craniata</taxon>
        <taxon>Vertebrata</taxon>
        <taxon>Euteleostomi</taxon>
        <taxon>Mammalia</taxon>
        <taxon>Eutheria</taxon>
        <taxon>Euarchontoglires</taxon>
        <taxon>Glires</taxon>
        <taxon>Rodentia</taxon>
        <taxon>Myomorpha</taxon>
        <taxon>Muroidea</taxon>
        <taxon>Cricetidae</taxon>
        <taxon>Cricetinae</taxon>
        <taxon>Cricetulus</taxon>
    </lineage>
</organism>
<dbReference type="SUPFAM" id="SSF53474">
    <property type="entry name" value="alpha/beta-Hydrolases"/>
    <property type="match status" value="1"/>
</dbReference>
<dbReference type="PaxDb" id="10029-XP_007610408.1"/>
<dbReference type="AlphaFoldDB" id="G3I7X5"/>
<sequence>MRPKNVVGDHGDEVYSVFGAPILRDGASEEETNLSKMMMKFWANFARNGNPNGEGLPHWPEYDQKEGYLQIGATTQQAQRLKGEEVAFWTEILAKKQPKPEHNEL</sequence>
<name>G3I7X5_CRIGR</name>
<dbReference type="Pfam" id="PF00135">
    <property type="entry name" value="COesterase"/>
    <property type="match status" value="1"/>
</dbReference>
<dbReference type="InParanoid" id="G3I7X5"/>
<evidence type="ECO:0000259" key="2">
    <source>
        <dbReference type="Pfam" id="PF00135"/>
    </source>
</evidence>
<dbReference type="Proteomes" id="UP000001075">
    <property type="component" value="Unassembled WGS sequence"/>
</dbReference>
<proteinExistence type="inferred from homology"/>
<dbReference type="eggNOG" id="KOG1516">
    <property type="taxonomic scope" value="Eukaryota"/>
</dbReference>
<protein>
    <submittedName>
        <fullName evidence="3">Liver carboxylesterase 4</fullName>
    </submittedName>
</protein>
<dbReference type="InterPro" id="IPR029058">
    <property type="entry name" value="AB_hydrolase_fold"/>
</dbReference>
<reference evidence="4" key="1">
    <citation type="journal article" date="2011" name="Nat. Biotechnol.">
        <title>The genomic sequence of the Chinese hamster ovary (CHO)-K1 cell line.</title>
        <authorList>
            <person name="Xu X."/>
            <person name="Nagarajan H."/>
            <person name="Lewis N.E."/>
            <person name="Pan S."/>
            <person name="Cai Z."/>
            <person name="Liu X."/>
            <person name="Chen W."/>
            <person name="Xie M."/>
            <person name="Wang W."/>
            <person name="Hammond S."/>
            <person name="Andersen M.R."/>
            <person name="Neff N."/>
            <person name="Passarelli B."/>
            <person name="Koh W."/>
            <person name="Fan H.C."/>
            <person name="Wang J."/>
            <person name="Gui Y."/>
            <person name="Lee K.H."/>
            <person name="Betenbaugh M.J."/>
            <person name="Quake S.R."/>
            <person name="Famili I."/>
            <person name="Palsson B.O."/>
            <person name="Wang J."/>
        </authorList>
    </citation>
    <scope>NUCLEOTIDE SEQUENCE [LARGE SCALE GENOMIC DNA]</scope>
    <source>
        <strain evidence="4">CHO K1 cell line</strain>
    </source>
</reference>
<dbReference type="InterPro" id="IPR051093">
    <property type="entry name" value="Neuroligin/BSAL"/>
</dbReference>
<evidence type="ECO:0000313" key="3">
    <source>
        <dbReference type="EMBL" id="EGW09803.1"/>
    </source>
</evidence>
<comment type="similarity">
    <text evidence="1">Belongs to the type-B carboxylesterase/lipase family.</text>
</comment>